<keyword evidence="2" id="KW-1185">Reference proteome</keyword>
<accession>A0A1H9ML15</accession>
<gene>
    <name evidence="1" type="ORF">SAMN04488023_10623</name>
</gene>
<dbReference type="Proteomes" id="UP000199572">
    <property type="component" value="Unassembled WGS sequence"/>
</dbReference>
<dbReference type="EMBL" id="FOGG01000006">
    <property type="protein sequence ID" value="SER24229.1"/>
    <property type="molecule type" value="Genomic_DNA"/>
</dbReference>
<proteinExistence type="predicted"/>
<evidence type="ECO:0000313" key="2">
    <source>
        <dbReference type="Proteomes" id="UP000199572"/>
    </source>
</evidence>
<protein>
    <submittedName>
        <fullName evidence="1">Uncharacterized protein</fullName>
    </submittedName>
</protein>
<organism evidence="1 2">
    <name type="scientific">Pedobacter rhizosphaerae</name>
    <dbReference type="NCBI Taxonomy" id="390241"/>
    <lineage>
        <taxon>Bacteria</taxon>
        <taxon>Pseudomonadati</taxon>
        <taxon>Bacteroidota</taxon>
        <taxon>Sphingobacteriia</taxon>
        <taxon>Sphingobacteriales</taxon>
        <taxon>Sphingobacteriaceae</taxon>
        <taxon>Pedobacter</taxon>
    </lineage>
</organism>
<dbReference type="STRING" id="390241.SAMN04488023_10623"/>
<reference evidence="1 2" key="1">
    <citation type="submission" date="2016-10" db="EMBL/GenBank/DDBJ databases">
        <authorList>
            <person name="de Groot N.N."/>
        </authorList>
    </citation>
    <scope>NUCLEOTIDE SEQUENCE [LARGE SCALE GENOMIC DNA]</scope>
    <source>
        <strain evidence="1 2">DSM 18610</strain>
    </source>
</reference>
<dbReference type="AlphaFoldDB" id="A0A1H9ML15"/>
<sequence length="59" mass="6889">MYLVLSKRDYRLKITRYVNISELLGHGAAWGQSVCVLNIEIRLRLVYNVIPVNSDQYFS</sequence>
<evidence type="ECO:0000313" key="1">
    <source>
        <dbReference type="EMBL" id="SER24229.1"/>
    </source>
</evidence>
<name>A0A1H9ML15_9SPHI</name>